<dbReference type="GO" id="GO:0050511">
    <property type="term" value="F:undecaprenyldiphospho-muramoylpentapeptide beta-N-acetylglucosaminyltransferase activity"/>
    <property type="evidence" value="ECO:0007669"/>
    <property type="project" value="UniProtKB-UniRule"/>
</dbReference>
<evidence type="ECO:0000313" key="13">
    <source>
        <dbReference type="EMBL" id="RSU07832.1"/>
    </source>
</evidence>
<feature type="domain" description="Glycosyl transferase family 28 C-terminal" evidence="12">
    <location>
        <begin position="188"/>
        <end position="355"/>
    </location>
</feature>
<comment type="similarity">
    <text evidence="10">Belongs to the glycosyltransferase 28 family. MurG subfamily.</text>
</comment>
<feature type="domain" description="Glycosyltransferase family 28 N-terminal" evidence="11">
    <location>
        <begin position="3"/>
        <end position="142"/>
    </location>
</feature>
<sequence length="364" mass="39734">MKIIVSGGGTGGHIYPALALIKEIKKKDPQAEFLYVGTKNGLESTIVRGENIPFKTIEIQGFKRSLSLKNVQTIYLFLKSIHEAKKIIREFAPDVVLGTGGYVCSSVVYAAHKLKVPTMIHEQNSIPGITNKFLARYVDKIGICFPEAAAHFPTDKVVMTGNPRAQEVSGIKKSDILQMFDLSPEKPTVLIFGGSRGAARINQAFIEAVQELISKDYQILYASGAVYYDRVYNVLEEVLHKATNVKVVPYISNMTEVLANVDLIIGRAGATSLAEVTAIGVPCILVPSPNVTNDHQTKNAESLVKVGAAKIVKDQDLTGHVLVETLDNLMNDPATLKEMSEASKKEGITDASDRLYTELTQIMD</sequence>
<comment type="caution">
    <text evidence="13">The sequence shown here is derived from an EMBL/GenBank/DDBJ whole genome shotgun (WGS) entry which is preliminary data.</text>
</comment>
<dbReference type="RefSeq" id="WP_126821829.1">
    <property type="nucleotide sequence ID" value="NZ_JBHLWU010000001.1"/>
</dbReference>
<evidence type="ECO:0000256" key="1">
    <source>
        <dbReference type="ARBA" id="ARBA00022475"/>
    </source>
</evidence>
<evidence type="ECO:0000259" key="11">
    <source>
        <dbReference type="Pfam" id="PF03033"/>
    </source>
</evidence>
<dbReference type="EC" id="2.4.1.227" evidence="10"/>
<dbReference type="GO" id="GO:0008360">
    <property type="term" value="P:regulation of cell shape"/>
    <property type="evidence" value="ECO:0007669"/>
    <property type="project" value="UniProtKB-KW"/>
</dbReference>
<dbReference type="AlphaFoldDB" id="A0A430AI85"/>
<keyword evidence="4 10" id="KW-0808">Transferase</keyword>
<feature type="binding site" evidence="10">
    <location>
        <begin position="10"/>
        <end position="12"/>
    </location>
    <ligand>
        <name>UDP-N-acetyl-alpha-D-glucosamine</name>
        <dbReference type="ChEBI" id="CHEBI:57705"/>
    </ligand>
</feature>
<keyword evidence="7 10" id="KW-0472">Membrane</keyword>
<evidence type="ECO:0000256" key="10">
    <source>
        <dbReference type="HAMAP-Rule" id="MF_00033"/>
    </source>
</evidence>
<feature type="binding site" evidence="10">
    <location>
        <position position="195"/>
    </location>
    <ligand>
        <name>UDP-N-acetyl-alpha-D-glucosamine</name>
        <dbReference type="ChEBI" id="CHEBI:57705"/>
    </ligand>
</feature>
<dbReference type="InterPro" id="IPR007235">
    <property type="entry name" value="Glyco_trans_28_C"/>
</dbReference>
<keyword evidence="5 10" id="KW-0133">Cell shape</keyword>
<keyword evidence="3 10" id="KW-0328">Glycosyltransferase</keyword>
<comment type="function">
    <text evidence="10">Cell wall formation. Catalyzes the transfer of a GlcNAc subunit on undecaprenyl-pyrophosphoryl-MurNAc-pentapeptide (lipid intermediate I) to form undecaprenyl-pyrophosphoryl-MurNAc-(pentapeptide)GlcNAc (lipid intermediate II).</text>
</comment>
<dbReference type="OrthoDB" id="9808936at2"/>
<dbReference type="Pfam" id="PF04101">
    <property type="entry name" value="Glyco_tran_28_C"/>
    <property type="match status" value="1"/>
</dbReference>
<feature type="binding site" evidence="10">
    <location>
        <position position="296"/>
    </location>
    <ligand>
        <name>UDP-N-acetyl-alpha-D-glucosamine</name>
        <dbReference type="ChEBI" id="CHEBI:57705"/>
    </ligand>
</feature>
<evidence type="ECO:0000256" key="5">
    <source>
        <dbReference type="ARBA" id="ARBA00022960"/>
    </source>
</evidence>
<dbReference type="GO" id="GO:0071555">
    <property type="term" value="P:cell wall organization"/>
    <property type="evidence" value="ECO:0007669"/>
    <property type="project" value="UniProtKB-KW"/>
</dbReference>
<dbReference type="Proteomes" id="UP000288669">
    <property type="component" value="Unassembled WGS sequence"/>
</dbReference>
<dbReference type="PANTHER" id="PTHR21015">
    <property type="entry name" value="UDP-N-ACETYLGLUCOSAMINE--N-ACETYLMURAMYL-(PENTAPEPTIDE) PYROPHOSPHORYL-UNDECAPRENOL N-ACETYLGLUCOSAMINE TRANSFERASE 1"/>
    <property type="match status" value="1"/>
</dbReference>
<dbReference type="InterPro" id="IPR004276">
    <property type="entry name" value="GlycoTrans_28_N"/>
</dbReference>
<evidence type="ECO:0000256" key="3">
    <source>
        <dbReference type="ARBA" id="ARBA00022676"/>
    </source>
</evidence>
<keyword evidence="6 10" id="KW-0573">Peptidoglycan synthesis</keyword>
<accession>A0A430AI85</accession>
<keyword evidence="8 10" id="KW-0131">Cell cycle</keyword>
<evidence type="ECO:0000256" key="4">
    <source>
        <dbReference type="ARBA" id="ARBA00022679"/>
    </source>
</evidence>
<dbReference type="GO" id="GO:0051301">
    <property type="term" value="P:cell division"/>
    <property type="evidence" value="ECO:0007669"/>
    <property type="project" value="UniProtKB-KW"/>
</dbReference>
<dbReference type="UniPathway" id="UPA00219"/>
<feature type="binding site" evidence="10">
    <location>
        <position position="124"/>
    </location>
    <ligand>
        <name>UDP-N-acetyl-alpha-D-glucosamine</name>
        <dbReference type="ChEBI" id="CHEBI:57705"/>
    </ligand>
</feature>
<proteinExistence type="inferred from homology"/>
<dbReference type="GO" id="GO:0005886">
    <property type="term" value="C:plasma membrane"/>
    <property type="evidence" value="ECO:0007669"/>
    <property type="project" value="UniProtKB-SubCell"/>
</dbReference>
<name>A0A430AI85_9ENTE</name>
<evidence type="ECO:0000256" key="2">
    <source>
        <dbReference type="ARBA" id="ARBA00022618"/>
    </source>
</evidence>
<dbReference type="GO" id="GO:0009252">
    <property type="term" value="P:peptidoglycan biosynthetic process"/>
    <property type="evidence" value="ECO:0007669"/>
    <property type="project" value="UniProtKB-UniRule"/>
</dbReference>
<dbReference type="Pfam" id="PF03033">
    <property type="entry name" value="Glyco_transf_28"/>
    <property type="match status" value="1"/>
</dbReference>
<comment type="caution">
    <text evidence="10">Lacks conserved residue(s) required for the propagation of feature annotation.</text>
</comment>
<keyword evidence="1 10" id="KW-1003">Cell membrane</keyword>
<dbReference type="CDD" id="cd03785">
    <property type="entry name" value="GT28_MurG"/>
    <property type="match status" value="1"/>
</dbReference>
<evidence type="ECO:0000313" key="14">
    <source>
        <dbReference type="Proteomes" id="UP000288669"/>
    </source>
</evidence>
<keyword evidence="9 10" id="KW-0961">Cell wall biogenesis/degradation</keyword>
<dbReference type="HAMAP" id="MF_00033">
    <property type="entry name" value="MurG"/>
    <property type="match status" value="1"/>
</dbReference>
<dbReference type="InterPro" id="IPR006009">
    <property type="entry name" value="GlcNAc_MurG"/>
</dbReference>
<feature type="binding site" evidence="10">
    <location>
        <position position="251"/>
    </location>
    <ligand>
        <name>UDP-N-acetyl-alpha-D-glucosamine</name>
        <dbReference type="ChEBI" id="CHEBI:57705"/>
    </ligand>
</feature>
<comment type="pathway">
    <text evidence="10">Cell wall biogenesis; peptidoglycan biosynthesis.</text>
</comment>
<comment type="subcellular location">
    <subcellularLocation>
        <location evidence="10">Cell membrane</location>
        <topology evidence="10">Peripheral membrane protein</topology>
        <orientation evidence="10">Cytoplasmic side</orientation>
    </subcellularLocation>
</comment>
<dbReference type="SUPFAM" id="SSF53756">
    <property type="entry name" value="UDP-Glycosyltransferase/glycogen phosphorylase"/>
    <property type="match status" value="1"/>
</dbReference>
<keyword evidence="2 10" id="KW-0132">Cell division</keyword>
<dbReference type="PANTHER" id="PTHR21015:SF22">
    <property type="entry name" value="GLYCOSYLTRANSFERASE"/>
    <property type="match status" value="1"/>
</dbReference>
<dbReference type="GO" id="GO:0005975">
    <property type="term" value="P:carbohydrate metabolic process"/>
    <property type="evidence" value="ECO:0007669"/>
    <property type="project" value="InterPro"/>
</dbReference>
<dbReference type="EMBL" id="NGJZ01000001">
    <property type="protein sequence ID" value="RSU07832.1"/>
    <property type="molecule type" value="Genomic_DNA"/>
</dbReference>
<dbReference type="NCBIfam" id="TIGR01133">
    <property type="entry name" value="murG"/>
    <property type="match status" value="1"/>
</dbReference>
<comment type="catalytic activity">
    <reaction evidence="10">
        <text>Mur2Ac(oyl-L-Ala-gamma-D-Glu-L-Lys-D-Ala-D-Ala)-di-trans,octa-cis-undecaprenyl diphosphate + UDP-N-acetyl-alpha-D-glucosamine = beta-D-GlcNAc-(1-&gt;4)-Mur2Ac(oyl-L-Ala-gamma-D-Glu-L-Lys-D-Ala-D-Ala)-di-trans,octa-cis-undecaprenyl diphosphate + UDP + H(+)</text>
        <dbReference type="Rhea" id="RHEA:23192"/>
        <dbReference type="ChEBI" id="CHEBI:15378"/>
        <dbReference type="ChEBI" id="CHEBI:57705"/>
        <dbReference type="ChEBI" id="CHEBI:58223"/>
        <dbReference type="ChEBI" id="CHEBI:60032"/>
        <dbReference type="ChEBI" id="CHEBI:60033"/>
        <dbReference type="EC" id="2.4.1.227"/>
    </reaction>
</comment>
<reference evidence="13 14" key="1">
    <citation type="submission" date="2017-05" db="EMBL/GenBank/DDBJ databases">
        <title>Vagococcus spp. assemblies.</title>
        <authorList>
            <person name="Gulvik C.A."/>
        </authorList>
    </citation>
    <scope>NUCLEOTIDE SEQUENCE [LARGE SCALE GENOMIC DNA]</scope>
    <source>
        <strain evidence="13 14">DSM 24756</strain>
    </source>
</reference>
<evidence type="ECO:0000256" key="9">
    <source>
        <dbReference type="ARBA" id="ARBA00023316"/>
    </source>
</evidence>
<keyword evidence="14" id="KW-1185">Reference proteome</keyword>
<protein>
    <recommendedName>
        <fullName evidence="10">UDP-N-acetylglucosamine--N-acetylmuramyl-(pentapeptide) pyrophosphoryl-undecaprenol N-acetylglucosamine transferase</fullName>
        <ecNumber evidence="10">2.4.1.227</ecNumber>
    </recommendedName>
    <alternativeName>
        <fullName evidence="10">Undecaprenyl-PP-MurNAc-pentapeptide-UDPGlcNAc GlcNAc transferase</fullName>
    </alternativeName>
</protein>
<gene>
    <name evidence="10" type="primary">murG</name>
    <name evidence="13" type="ORF">CBF30_00910</name>
</gene>
<evidence type="ECO:0000259" key="12">
    <source>
        <dbReference type="Pfam" id="PF04101"/>
    </source>
</evidence>
<evidence type="ECO:0000256" key="6">
    <source>
        <dbReference type="ARBA" id="ARBA00022984"/>
    </source>
</evidence>
<organism evidence="13 14">
    <name type="scientific">Vagococcus entomophilus</name>
    <dbReference type="NCBI Taxonomy" id="1160095"/>
    <lineage>
        <taxon>Bacteria</taxon>
        <taxon>Bacillati</taxon>
        <taxon>Bacillota</taxon>
        <taxon>Bacilli</taxon>
        <taxon>Lactobacillales</taxon>
        <taxon>Enterococcaceae</taxon>
        <taxon>Vagococcus</taxon>
    </lineage>
</organism>
<dbReference type="Gene3D" id="3.40.50.2000">
    <property type="entry name" value="Glycogen Phosphorylase B"/>
    <property type="match status" value="2"/>
</dbReference>
<evidence type="ECO:0000256" key="8">
    <source>
        <dbReference type="ARBA" id="ARBA00023306"/>
    </source>
</evidence>
<evidence type="ECO:0000256" key="7">
    <source>
        <dbReference type="ARBA" id="ARBA00023136"/>
    </source>
</evidence>